<dbReference type="InterPro" id="IPR000717">
    <property type="entry name" value="PCI_dom"/>
</dbReference>
<dbReference type="SUPFAM" id="SSF46785">
    <property type="entry name" value="Winged helix' DNA-binding domain"/>
    <property type="match status" value="1"/>
</dbReference>
<dbReference type="Pfam" id="PF01399">
    <property type="entry name" value="PCI"/>
    <property type="match status" value="1"/>
</dbReference>
<proteinExistence type="evidence at transcript level"/>
<protein>
    <submittedName>
        <fullName evidence="5">26S proteasome non-ATPase regulatory subunit 11A-like</fullName>
    </submittedName>
</protein>
<dbReference type="FunFam" id="1.25.40.570:FF:000016">
    <property type="entry name" value="26S proteasome regulatory subunit"/>
    <property type="match status" value="1"/>
</dbReference>
<dbReference type="InterPro" id="IPR050871">
    <property type="entry name" value="26S_Proteasome/COP9_Components"/>
</dbReference>
<dbReference type="SMART" id="SM00088">
    <property type="entry name" value="PINT"/>
    <property type="match status" value="1"/>
</dbReference>
<sequence>MDTTEETGITEEDDRFSSAVDMAALHPEKAVTMFEDIILKDDPDGDDQKIKEQSIYQLGDLYVKLGRVDSLKDLLKNVRPFLKTIPKAKTAKIVRTLIDLVGETSPDNYEQLVALCEQSIEWCKQEKRTFLRQRIESRLATLFLKLKRYKDALALINTLSAEVKKLDDKLLLVEIYLTESRIRLATKNVPVSKAALTAARAAANAIYCPPDLQAQIDSQSGIISAAEKDFKTAFSYFYESFEGFNTVNDPASAVISLKYMLLSKILTDSPGDVRAIISGKAGLKFAGREVQALQAVAESHKARSLHQFQQNLVDFKDQLVDDPIVHSHLQRVYETLFEKNLLRIIEPFSRVQILHIAKLIDMDAKVVEAKFSEMILDKKLRGILDQGVGDLILYEEVPENKTYEASLGTISELNGVVEQLMQKAQKLHV</sequence>
<comment type="similarity">
    <text evidence="1">Belongs to the proteasome subunit S9 family.</text>
</comment>
<feature type="domain" description="PCI" evidence="4">
    <location>
        <begin position="229"/>
        <end position="398"/>
    </location>
</feature>
<dbReference type="InterPro" id="IPR040773">
    <property type="entry name" value="Rpn6_N"/>
</dbReference>
<dbReference type="EMBL" id="IACT01006506">
    <property type="protein sequence ID" value="LAC25637.1"/>
    <property type="molecule type" value="mRNA"/>
</dbReference>
<dbReference type="AlphaFoldDB" id="A0A6A7G3P0"/>
<dbReference type="Gene3D" id="1.25.40.570">
    <property type="match status" value="1"/>
</dbReference>
<dbReference type="PROSITE" id="PS50250">
    <property type="entry name" value="PCI"/>
    <property type="match status" value="1"/>
</dbReference>
<dbReference type="GO" id="GO:0000502">
    <property type="term" value="C:proteasome complex"/>
    <property type="evidence" value="ECO:0007669"/>
    <property type="project" value="UniProtKB-KW"/>
</dbReference>
<dbReference type="InterPro" id="IPR036390">
    <property type="entry name" value="WH_DNA-bd_sf"/>
</dbReference>
<dbReference type="InterPro" id="IPR040780">
    <property type="entry name" value="Rpn6_C_helix"/>
</dbReference>
<comment type="subunit">
    <text evidence="3">Component of the lid subcomplex of the 19S proteasome regulatory particle complex (also named PA700 complex). The 26S proteasome consists of a 20S proteasome core and two 19S regulatory subunits.</text>
</comment>
<evidence type="ECO:0000256" key="1">
    <source>
        <dbReference type="ARBA" id="ARBA00007454"/>
    </source>
</evidence>
<dbReference type="Pfam" id="PF18055">
    <property type="entry name" value="RPN6_N"/>
    <property type="match status" value="1"/>
</dbReference>
<dbReference type="Pfam" id="PF18503">
    <property type="entry name" value="RPN6_C_helix"/>
    <property type="match status" value="1"/>
</dbReference>
<keyword evidence="2 5" id="KW-0647">Proteasome</keyword>
<organism evidence="5">
    <name type="scientific">Hirondellea gigas</name>
    <dbReference type="NCBI Taxonomy" id="1518452"/>
    <lineage>
        <taxon>Eukaryota</taxon>
        <taxon>Metazoa</taxon>
        <taxon>Ecdysozoa</taxon>
        <taxon>Arthropoda</taxon>
        <taxon>Crustacea</taxon>
        <taxon>Multicrustacea</taxon>
        <taxon>Malacostraca</taxon>
        <taxon>Eumalacostraca</taxon>
        <taxon>Peracarida</taxon>
        <taxon>Amphipoda</taxon>
        <taxon>Amphilochidea</taxon>
        <taxon>Lysianassida</taxon>
        <taxon>Lysianassidira</taxon>
        <taxon>Lysianassoidea</taxon>
        <taxon>Lysianassidae</taxon>
        <taxon>Hirondellea</taxon>
    </lineage>
</organism>
<evidence type="ECO:0000259" key="4">
    <source>
        <dbReference type="PROSITE" id="PS50250"/>
    </source>
</evidence>
<dbReference type="PANTHER" id="PTHR10678">
    <property type="entry name" value="26S PROTEASOME NON-ATPASE REGULATORY SUBUNIT 11/COP9 SIGNALOSOME COMPLEX SUBUNIT 2"/>
    <property type="match status" value="1"/>
</dbReference>
<reference evidence="5" key="1">
    <citation type="submission" date="2017-11" db="EMBL/GenBank/DDBJ databases">
        <title>The sensing device of the deep-sea amphipod.</title>
        <authorList>
            <person name="Kobayashi H."/>
            <person name="Nagahama T."/>
            <person name="Arai W."/>
            <person name="Sasagawa Y."/>
            <person name="Umeda M."/>
            <person name="Hayashi T."/>
            <person name="Nikaido I."/>
            <person name="Watanabe H."/>
            <person name="Oguri K."/>
            <person name="Kitazato H."/>
            <person name="Fujioka K."/>
            <person name="Kido Y."/>
            <person name="Takami H."/>
        </authorList>
    </citation>
    <scope>NUCLEOTIDE SEQUENCE</scope>
    <source>
        <tissue evidence="5">Whole body</tissue>
    </source>
</reference>
<evidence type="ECO:0000256" key="3">
    <source>
        <dbReference type="ARBA" id="ARBA00062507"/>
    </source>
</evidence>
<evidence type="ECO:0000256" key="2">
    <source>
        <dbReference type="ARBA" id="ARBA00022942"/>
    </source>
</evidence>
<name>A0A6A7G3P0_9CRUS</name>
<evidence type="ECO:0000313" key="5">
    <source>
        <dbReference type="EMBL" id="LAC25637.1"/>
    </source>
</evidence>
<dbReference type="SMART" id="SM00753">
    <property type="entry name" value="PAM"/>
    <property type="match status" value="1"/>
</dbReference>
<accession>A0A6A7G3P0</accession>